<keyword evidence="2" id="KW-1185">Reference proteome</keyword>
<reference evidence="1" key="1">
    <citation type="submission" date="2021-01" db="EMBL/GenBank/DDBJ databases">
        <authorList>
            <consortium name="Genoscope - CEA"/>
            <person name="William W."/>
        </authorList>
    </citation>
    <scope>NUCLEOTIDE SEQUENCE</scope>
</reference>
<name>A0A8S1NYQ4_9CILI</name>
<evidence type="ECO:0000313" key="2">
    <source>
        <dbReference type="Proteomes" id="UP000692954"/>
    </source>
</evidence>
<sequence length="761" mass="89824">MKKAWSWLFDRKQQPSQVQEQRQNNFDNLIFEEKNSELQGKLASYDPYKYKQYFWSAEYQIKESKNRTLIYSYNGEIIRQQQSHYKEQQYQSQNILNIEQIKYLNWEGNYGKNNQRVGKWDAFWKGEKLMVGGFYDEQEQKIGIWIELDHNYSNFCQVFHIGNYQNGKKQGNWETMQFGQIIGGGFYNQQEQKHGKWTDIHLNFNDWNQISFQGDYKNNIKQGQWNTIFQREIIGGGYYDQNGLKNGEWIDINEQFCDNYNDMIYVGVYENGVKKGKWHTIQNGNIIGGGNFDDYGMKNGKWIEVNKNYNQVYCITEVGTFLNGLRLNQWNYFSKGIEIGGGCYNEEGLKNGVWIELLNNFNQQIDIQQKGLYYKGNKQGLWKTTYKGEKIGEGQYNDYGLKIGKWIELDQQFRVYKQIIHIGEYQNGKKYGQWNTLRFGTIIGGGQYDENGFKIGKWENLDDNFCNIKQVTYVGEYKHGIKCGKWEAIRFKIIIGYGEYNQFGQKCGKWLDLDDNYYNSNQMTREGFYQDGLKYGKWEVFNKGLFIGKGYYDENHSKVGKWIEPIKNYNSLKEITYQGLYSKGKKIGCWKAFQSNKTMNIGGGSYNEMGLKHGQWTDLDDNYQTFRQISYSGKYISGRKIEDWYILYKGGIIGGGSQNEFQLKDGKTIEIKDNFQRLFNYNALRYCQLTYAGEFQNGRRCGRWFIFYQGHVLGGGNYNDKGLKNGEWIEPDDNFLDWNLKIHIKKYRQGINKNQLLLPQL</sequence>
<comment type="caution">
    <text evidence="1">The sequence shown here is derived from an EMBL/GenBank/DDBJ whole genome shotgun (WGS) entry which is preliminary data.</text>
</comment>
<evidence type="ECO:0000313" key="1">
    <source>
        <dbReference type="EMBL" id="CAD8096599.1"/>
    </source>
</evidence>
<organism evidence="1 2">
    <name type="scientific">Paramecium sonneborni</name>
    <dbReference type="NCBI Taxonomy" id="65129"/>
    <lineage>
        <taxon>Eukaryota</taxon>
        <taxon>Sar</taxon>
        <taxon>Alveolata</taxon>
        <taxon>Ciliophora</taxon>
        <taxon>Intramacronucleata</taxon>
        <taxon>Oligohymenophorea</taxon>
        <taxon>Peniculida</taxon>
        <taxon>Parameciidae</taxon>
        <taxon>Paramecium</taxon>
    </lineage>
</organism>
<proteinExistence type="predicted"/>
<dbReference type="PANTHER" id="PTHR33706:SF1">
    <property type="entry name" value="TPR REPEAT PROTEIN"/>
    <property type="match status" value="1"/>
</dbReference>
<dbReference type="EMBL" id="CAJJDN010000066">
    <property type="protein sequence ID" value="CAD8096599.1"/>
    <property type="molecule type" value="Genomic_DNA"/>
</dbReference>
<dbReference type="AlphaFoldDB" id="A0A8S1NYQ4"/>
<gene>
    <name evidence="1" type="ORF">PSON_ATCC_30995.1.T0660250</name>
</gene>
<dbReference type="OrthoDB" id="317388at2759"/>
<accession>A0A8S1NYQ4</accession>
<dbReference type="Proteomes" id="UP000692954">
    <property type="component" value="Unassembled WGS sequence"/>
</dbReference>
<protein>
    <submittedName>
        <fullName evidence="1">Uncharacterized protein</fullName>
    </submittedName>
</protein>
<dbReference type="PANTHER" id="PTHR33706">
    <property type="entry name" value="MORN VARIANT REPEAT PROTEIN"/>
    <property type="match status" value="1"/>
</dbReference>